<reference evidence="1 2" key="1">
    <citation type="journal article" date="2016" name="BMC Genomics">
        <title>Combined genomic and structural analyses of a cultured magnetotactic bacterium reveals its niche adaptation to a dynamic environment.</title>
        <authorList>
            <person name="Araujo A.C."/>
            <person name="Morillo V."/>
            <person name="Cypriano J."/>
            <person name="Teixeira L.C."/>
            <person name="Leao P."/>
            <person name="Lyra S."/>
            <person name="Almeida L.G."/>
            <person name="Bazylinski D.A."/>
            <person name="Vasconcellos A.T."/>
            <person name="Abreu F."/>
            <person name="Lins U."/>
        </authorList>
    </citation>
    <scope>NUCLEOTIDE SEQUENCE [LARGE SCALE GENOMIC DNA]</scope>
    <source>
        <strain evidence="1 2">IT-1</strain>
    </source>
</reference>
<evidence type="ECO:0000313" key="2">
    <source>
        <dbReference type="Proteomes" id="UP000194003"/>
    </source>
</evidence>
<proteinExistence type="predicted"/>
<gene>
    <name evidence="1" type="ORF">MAIT1_03970</name>
</gene>
<comment type="caution">
    <text evidence="1">The sequence shown here is derived from an EMBL/GenBank/DDBJ whole genome shotgun (WGS) entry which is preliminary data.</text>
</comment>
<dbReference type="GO" id="GO:0005975">
    <property type="term" value="P:carbohydrate metabolic process"/>
    <property type="evidence" value="ECO:0007669"/>
    <property type="project" value="InterPro"/>
</dbReference>
<sequence length="310" mass="34672">MTFFVDACFLVRLHQDRARFAEFQRQHDLVAAQLERLQAAGHDIQPHIHPHWDGAAYADGAWRFDYQRFALPNLPADERTRIIAEACDHLRAYVSAPLLAHRGGGWSLQPFHSVRDALLAQGLWLDSTVFAHGYRDHPHQPYDFRAAPEQSLWRFDDDPLRPTGGPFVELAITAAPVTPDFYWRLALTRKLGGAKHQKFGDGAPTAMGRGEALAKLFTITSLPVSADGFKARLLNRALRIQEKRARRDPGIDHFTVVSHPKALTPDSVARLDRFLDDIAHSQSHQAVSITQRAAALKAAARPAAQESVRP</sequence>
<organism evidence="1 2">
    <name type="scientific">Magnetofaba australis IT-1</name>
    <dbReference type="NCBI Taxonomy" id="1434232"/>
    <lineage>
        <taxon>Bacteria</taxon>
        <taxon>Pseudomonadati</taxon>
        <taxon>Pseudomonadota</taxon>
        <taxon>Magnetococcia</taxon>
        <taxon>Magnetococcales</taxon>
        <taxon>Magnetococcaceae</taxon>
        <taxon>Magnetofaba</taxon>
    </lineage>
</organism>
<dbReference type="SUPFAM" id="SSF88713">
    <property type="entry name" value="Glycoside hydrolase/deacetylase"/>
    <property type="match status" value="1"/>
</dbReference>
<dbReference type="AlphaFoldDB" id="A0A1Y2K8Q1"/>
<dbReference type="InterPro" id="IPR011330">
    <property type="entry name" value="Glyco_hydro/deAcase_b/a-brl"/>
</dbReference>
<dbReference type="Gene3D" id="3.20.20.370">
    <property type="entry name" value="Glycoside hydrolase/deacetylase"/>
    <property type="match status" value="1"/>
</dbReference>
<dbReference type="EMBL" id="LVJN01000015">
    <property type="protein sequence ID" value="OSM07118.1"/>
    <property type="molecule type" value="Genomic_DNA"/>
</dbReference>
<name>A0A1Y2K8Q1_9PROT</name>
<evidence type="ECO:0000313" key="1">
    <source>
        <dbReference type="EMBL" id="OSM07118.1"/>
    </source>
</evidence>
<keyword evidence="2" id="KW-1185">Reference proteome</keyword>
<dbReference type="STRING" id="1434232.MAIT1_03970"/>
<dbReference type="Proteomes" id="UP000194003">
    <property type="component" value="Unassembled WGS sequence"/>
</dbReference>
<protein>
    <submittedName>
        <fullName evidence="1">Uncharacterized protein</fullName>
    </submittedName>
</protein>
<accession>A0A1Y2K8Q1</accession>